<proteinExistence type="predicted"/>
<dbReference type="AlphaFoldDB" id="A0A6P1GAT2"/>
<evidence type="ECO:0000313" key="2">
    <source>
        <dbReference type="Proteomes" id="UP000464912"/>
    </source>
</evidence>
<name>A0A6P1GAT2_9RICK</name>
<dbReference type="Pfam" id="PF05164">
    <property type="entry name" value="ZapA"/>
    <property type="match status" value="1"/>
</dbReference>
<dbReference type="InterPro" id="IPR007838">
    <property type="entry name" value="Cell_div_ZapA-like"/>
</dbReference>
<dbReference type="GO" id="GO:0051301">
    <property type="term" value="P:cell division"/>
    <property type="evidence" value="ECO:0007669"/>
    <property type="project" value="UniProtKB-KW"/>
</dbReference>
<reference evidence="1 2" key="2">
    <citation type="journal article" date="2020" name="MBio">
        <title>Isolation and Molecular Analysis of a Novel Neorickettsia Species That Causes Potomac Horse Fever.</title>
        <authorList>
            <person name="Teymournejad O."/>
            <person name="Lin M."/>
            <person name="Bekebrede H."/>
            <person name="Kamr A."/>
            <person name="Toribio R.E."/>
            <person name="Arroyo L.G."/>
            <person name="Baird J.D."/>
            <person name="Rikihisa Y."/>
        </authorList>
    </citation>
    <scope>NUCLEOTIDE SEQUENCE [LARGE SCALE GENOMIC DNA]</scope>
    <source>
        <strain evidence="1 2">Fin17</strain>
    </source>
</reference>
<accession>A0A6P1GAT2</accession>
<keyword evidence="1" id="KW-0132">Cell division</keyword>
<protein>
    <submittedName>
        <fullName evidence="1">Cell division protein ZapA</fullName>
    </submittedName>
</protein>
<keyword evidence="1" id="KW-0131">Cell cycle</keyword>
<organism evidence="1 2">
    <name type="scientific">Neorickettsia findlayensis</name>
    <dbReference type="NCBI Taxonomy" id="2686014"/>
    <lineage>
        <taxon>Bacteria</taxon>
        <taxon>Pseudomonadati</taxon>
        <taxon>Pseudomonadota</taxon>
        <taxon>Alphaproteobacteria</taxon>
        <taxon>Rickettsiales</taxon>
        <taxon>Anaplasmataceae</taxon>
        <taxon>Neorickettsia</taxon>
    </lineage>
</organism>
<dbReference type="Proteomes" id="UP000464912">
    <property type="component" value="Chromosome"/>
</dbReference>
<reference evidence="1 2" key="1">
    <citation type="journal article" date="2020" name="MBio">
        <title>Erratum for Teymournejad et al., 'Isolation and Molecular Analysis of a Novel Neorickettsia Species That Causes Potomac Horse Fever'.</title>
        <authorList>
            <person name="Teymournejad O."/>
            <person name="Lin M."/>
            <person name="Bekebrede H."/>
            <person name="Kamr A."/>
            <person name="Toribio R.E."/>
            <person name="Arroyo L.G."/>
            <person name="Baird J.D."/>
            <person name="Rikihisa Y."/>
        </authorList>
    </citation>
    <scope>NUCLEOTIDE SEQUENCE [LARGE SCALE GENOMIC DNA]</scope>
    <source>
        <strain evidence="1 2">Fin17</strain>
    </source>
</reference>
<dbReference type="EMBL" id="CP047224">
    <property type="protein sequence ID" value="QHD65400.1"/>
    <property type="molecule type" value="Genomic_DNA"/>
</dbReference>
<dbReference type="KEGG" id="nef:GP480_03045"/>
<dbReference type="InterPro" id="IPR042233">
    <property type="entry name" value="Cell_div_ZapA_N"/>
</dbReference>
<gene>
    <name evidence="1" type="primary">zapA</name>
    <name evidence="1" type="ORF">GP480_03045</name>
</gene>
<dbReference type="Gene3D" id="3.30.160.880">
    <property type="entry name" value="Cell division protein ZapA protomer, N-terminal domain"/>
    <property type="match status" value="1"/>
</dbReference>
<sequence>MNTLVTKNITINGTEYKVACPKEDENRIEYVGERLNQRVKEIAAASHSTLNDATLLLFAALELESLLLDTANEDIACTGNTQHQQEKVIEYATATIENFIKHVENMG</sequence>
<evidence type="ECO:0000313" key="1">
    <source>
        <dbReference type="EMBL" id="QHD65400.1"/>
    </source>
</evidence>
<keyword evidence="2" id="KW-1185">Reference proteome</keyword>
<dbReference type="RefSeq" id="WP_160095761.1">
    <property type="nucleotide sequence ID" value="NZ_CP047224.1"/>
</dbReference>
<dbReference type="InterPro" id="IPR036192">
    <property type="entry name" value="Cell_div_ZapA-like_sf"/>
</dbReference>
<dbReference type="SUPFAM" id="SSF102829">
    <property type="entry name" value="Cell division protein ZapA-like"/>
    <property type="match status" value="1"/>
</dbReference>